<keyword evidence="2" id="KW-0732">Signal</keyword>
<keyword evidence="4" id="KW-1185">Reference proteome</keyword>
<evidence type="ECO:0000313" key="4">
    <source>
        <dbReference type="Proteomes" id="UP000095039"/>
    </source>
</evidence>
<name>A0A1E5CB97_9GAMM</name>
<evidence type="ECO:0000256" key="1">
    <source>
        <dbReference type="SAM" id="MobiDB-lite"/>
    </source>
</evidence>
<reference evidence="3 4" key="1">
    <citation type="journal article" date="2012" name="Science">
        <title>Ecological populations of bacteria act as socially cohesive units of antibiotic production and resistance.</title>
        <authorList>
            <person name="Cordero O.X."/>
            <person name="Wildschutte H."/>
            <person name="Kirkup B."/>
            <person name="Proehl S."/>
            <person name="Ngo L."/>
            <person name="Hussain F."/>
            <person name="Le Roux F."/>
            <person name="Mincer T."/>
            <person name="Polz M.F."/>
        </authorList>
    </citation>
    <scope>NUCLEOTIDE SEQUENCE [LARGE SCALE GENOMIC DNA]</scope>
    <source>
        <strain evidence="3 4">FF-454</strain>
    </source>
</reference>
<feature type="chain" id="PRO_5009172613" evidence="2">
    <location>
        <begin position="23"/>
        <end position="102"/>
    </location>
</feature>
<feature type="region of interest" description="Disordered" evidence="1">
    <location>
        <begin position="79"/>
        <end position="102"/>
    </location>
</feature>
<protein>
    <submittedName>
        <fullName evidence="3">Uncharacterized protein</fullName>
    </submittedName>
</protein>
<sequence>MNTKLALLLMALPLVVFSAPDAAENLDEMNTPDAIPPMSLQSDPMPQPALEPGHSQLPQAVTDYQRQQDEQQPYLHEQELNNLKNRDGSEMSDYQKENLSLE</sequence>
<gene>
    <name evidence="3" type="ORF">A1OK_19535</name>
</gene>
<dbReference type="EMBL" id="AJWN02000032">
    <property type="protein sequence ID" value="OEE62781.1"/>
    <property type="molecule type" value="Genomic_DNA"/>
</dbReference>
<feature type="compositionally biased region" description="Basic and acidic residues" evidence="1">
    <location>
        <begin position="79"/>
        <end position="96"/>
    </location>
</feature>
<dbReference type="RefSeq" id="WP_016958474.1">
    <property type="nucleotide sequence ID" value="NZ_AJWN02000032.1"/>
</dbReference>
<comment type="caution">
    <text evidence="3">The sequence shown here is derived from an EMBL/GenBank/DDBJ whole genome shotgun (WGS) entry which is preliminary data.</text>
</comment>
<feature type="signal peptide" evidence="2">
    <location>
        <begin position="1"/>
        <end position="22"/>
    </location>
</feature>
<feature type="region of interest" description="Disordered" evidence="1">
    <location>
        <begin position="26"/>
        <end position="56"/>
    </location>
</feature>
<evidence type="ECO:0000256" key="2">
    <source>
        <dbReference type="SAM" id="SignalP"/>
    </source>
</evidence>
<dbReference type="Proteomes" id="UP000095039">
    <property type="component" value="Unassembled WGS sequence"/>
</dbReference>
<proteinExistence type="predicted"/>
<accession>A0A1E5CB97</accession>
<dbReference type="AlphaFoldDB" id="A0A1E5CB97"/>
<organism evidence="3 4">
    <name type="scientific">Enterovibrio norvegicus FF-454</name>
    <dbReference type="NCBI Taxonomy" id="1185651"/>
    <lineage>
        <taxon>Bacteria</taxon>
        <taxon>Pseudomonadati</taxon>
        <taxon>Pseudomonadota</taxon>
        <taxon>Gammaproteobacteria</taxon>
        <taxon>Vibrionales</taxon>
        <taxon>Vibrionaceae</taxon>
        <taxon>Enterovibrio</taxon>
    </lineage>
</organism>
<evidence type="ECO:0000313" key="3">
    <source>
        <dbReference type="EMBL" id="OEE62781.1"/>
    </source>
</evidence>